<feature type="transmembrane region" description="Helical" evidence="1">
    <location>
        <begin position="98"/>
        <end position="116"/>
    </location>
</feature>
<evidence type="ECO:0000313" key="3">
    <source>
        <dbReference type="EMBL" id="KAA2562528.1"/>
    </source>
</evidence>
<proteinExistence type="predicted"/>
<dbReference type="EMBL" id="VVXH01000018">
    <property type="protein sequence ID" value="KAA2376011.1"/>
    <property type="molecule type" value="Genomic_DNA"/>
</dbReference>
<dbReference type="EMBL" id="VVUY01000004">
    <property type="protein sequence ID" value="KAA2562528.1"/>
    <property type="molecule type" value="Genomic_DNA"/>
</dbReference>
<feature type="transmembrane region" description="Helical" evidence="1">
    <location>
        <begin position="122"/>
        <end position="141"/>
    </location>
</feature>
<evidence type="ECO:0000313" key="5">
    <source>
        <dbReference type="Proteomes" id="UP000323119"/>
    </source>
</evidence>
<dbReference type="Proteomes" id="UP000323119">
    <property type="component" value="Unassembled WGS sequence"/>
</dbReference>
<keyword evidence="1" id="KW-1133">Transmembrane helix</keyword>
<dbReference type="RefSeq" id="WP_055202583.1">
    <property type="nucleotide sequence ID" value="NZ_DAWDUM010000002.1"/>
</dbReference>
<name>A0A5B3GR46_9BACT</name>
<feature type="transmembrane region" description="Helical" evidence="1">
    <location>
        <begin position="34"/>
        <end position="55"/>
    </location>
</feature>
<reference evidence="4 5" key="1">
    <citation type="journal article" date="2019" name="Nat. Med.">
        <title>A library of human gut bacterial isolates paired with longitudinal multiomics data enables mechanistic microbiome research.</title>
        <authorList>
            <person name="Poyet M."/>
            <person name="Groussin M."/>
            <person name="Gibbons S.M."/>
            <person name="Avila-Pacheco J."/>
            <person name="Jiang X."/>
            <person name="Kearney S.M."/>
            <person name="Perrotta A.R."/>
            <person name="Berdy B."/>
            <person name="Zhao S."/>
            <person name="Lieberman T.D."/>
            <person name="Swanson P.K."/>
            <person name="Smith M."/>
            <person name="Roesemann S."/>
            <person name="Alexander J.E."/>
            <person name="Rich S.A."/>
            <person name="Livny J."/>
            <person name="Vlamakis H."/>
            <person name="Clish C."/>
            <person name="Bullock K."/>
            <person name="Deik A."/>
            <person name="Scott J."/>
            <person name="Pierce K.A."/>
            <person name="Xavier R.J."/>
            <person name="Alm E.J."/>
        </authorList>
    </citation>
    <scope>NUCLEOTIDE SEQUENCE [LARGE SCALE GENOMIC DNA]</scope>
    <source>
        <strain evidence="3 5">BIOML-A204</strain>
        <strain evidence="2 4">BIOML-A266</strain>
    </source>
</reference>
<evidence type="ECO:0000313" key="4">
    <source>
        <dbReference type="Proteomes" id="UP000322940"/>
    </source>
</evidence>
<feature type="transmembrane region" description="Helical" evidence="1">
    <location>
        <begin position="153"/>
        <end position="182"/>
    </location>
</feature>
<accession>A0A5B3GR46</accession>
<keyword evidence="1" id="KW-0812">Transmembrane</keyword>
<dbReference type="AlphaFoldDB" id="A0A5B3GR46"/>
<comment type="caution">
    <text evidence="2">The sequence shown here is derived from an EMBL/GenBank/DDBJ whole genome shotgun (WGS) entry which is preliminary data.</text>
</comment>
<gene>
    <name evidence="3" type="ORF">F2S36_06105</name>
    <name evidence="2" type="ORF">F2Y10_14320</name>
</gene>
<evidence type="ECO:0000256" key="1">
    <source>
        <dbReference type="SAM" id="Phobius"/>
    </source>
</evidence>
<protein>
    <submittedName>
        <fullName evidence="2">Uncharacterized protein</fullName>
    </submittedName>
</protein>
<organism evidence="2 4">
    <name type="scientific">Alistipes onderdonkii</name>
    <dbReference type="NCBI Taxonomy" id="328813"/>
    <lineage>
        <taxon>Bacteria</taxon>
        <taxon>Pseudomonadati</taxon>
        <taxon>Bacteroidota</taxon>
        <taxon>Bacteroidia</taxon>
        <taxon>Bacteroidales</taxon>
        <taxon>Rikenellaceae</taxon>
        <taxon>Alistipes</taxon>
    </lineage>
</organism>
<keyword evidence="1" id="KW-0472">Membrane</keyword>
<dbReference type="Proteomes" id="UP000322940">
    <property type="component" value="Unassembled WGS sequence"/>
</dbReference>
<evidence type="ECO:0000313" key="2">
    <source>
        <dbReference type="EMBL" id="KAA2376011.1"/>
    </source>
</evidence>
<sequence length="196" mass="22040">MEDKQLNAAESIALISRMIDNTRNRMLRNSGRPFLVWGYVTVFTTLLVMGAVYYFQNPKWNILWMLLPVLGALLMWLTRDKHTEGKVSTFVDRVINNVWLVMGLTAWFVSMLSLFSQIRLPILFIILLTMGMGTTITGLIIRFRPATAGGTAAIVLAPVSLIVSGYWMPTLFAVGFVVMMIIPGHILNYKSNHTNG</sequence>
<feature type="transmembrane region" description="Helical" evidence="1">
    <location>
        <begin position="61"/>
        <end position="77"/>
    </location>
</feature>